<accession>W2CQ99</accession>
<dbReference type="AlphaFoldDB" id="W2CQ99"/>
<evidence type="ECO:0000313" key="2">
    <source>
        <dbReference type="Proteomes" id="UP000034982"/>
    </source>
</evidence>
<gene>
    <name evidence="1" type="ORF">T230_05065</name>
</gene>
<dbReference type="EMBL" id="AYYE01000839">
    <property type="protein sequence ID" value="ETK09355.1"/>
    <property type="molecule type" value="Genomic_DNA"/>
</dbReference>
<organism evidence="1 2">
    <name type="scientific">Tannerella sp. oral taxon BU063 isolate Cell 1/3</name>
    <dbReference type="NCBI Taxonomy" id="1411022"/>
    <lineage>
        <taxon>Bacteria</taxon>
        <taxon>Pseudomonadati</taxon>
        <taxon>Bacteroidota</taxon>
        <taxon>Bacteroidia</taxon>
        <taxon>Bacteroidales</taxon>
        <taxon>Tannerellaceae</taxon>
        <taxon>Tannerella</taxon>
    </lineage>
</organism>
<sequence>MHGGGASIHLDQYGLRLYSPLPFLPLIEEKEAKEDQGTEGAAMLAG</sequence>
<comment type="caution">
    <text evidence="1">The sequence shown here is derived from an EMBL/GenBank/DDBJ whole genome shotgun (WGS) entry which is preliminary data.</text>
</comment>
<proteinExistence type="predicted"/>
<dbReference type="Proteomes" id="UP000034982">
    <property type="component" value="Unassembled WGS sequence"/>
</dbReference>
<evidence type="ECO:0000313" key="1">
    <source>
        <dbReference type="EMBL" id="ETK09355.1"/>
    </source>
</evidence>
<protein>
    <submittedName>
        <fullName evidence="1">Uncharacterized protein</fullName>
    </submittedName>
</protein>
<name>W2CQ99_9BACT</name>
<reference evidence="1 2" key="1">
    <citation type="submission" date="2013-11" db="EMBL/GenBank/DDBJ databases">
        <title>Single cell genomics of uncultured Tannerella BU063 (oral taxon 286).</title>
        <authorList>
            <person name="Beall C.J."/>
            <person name="Campbell A.G."/>
            <person name="Griffen A.L."/>
            <person name="Podar M."/>
            <person name="Leys E.J."/>
        </authorList>
    </citation>
    <scope>NUCLEOTIDE SEQUENCE [LARGE SCALE GENOMIC DNA]</scope>
    <source>
        <strain evidence="1">Cell 1/3</strain>
    </source>
</reference>